<feature type="repeat" description="WD" evidence="3">
    <location>
        <begin position="303"/>
        <end position="337"/>
    </location>
</feature>
<feature type="region of interest" description="Disordered" evidence="4">
    <location>
        <begin position="1"/>
        <end position="83"/>
    </location>
</feature>
<feature type="compositionally biased region" description="Basic and acidic residues" evidence="4">
    <location>
        <begin position="66"/>
        <end position="83"/>
    </location>
</feature>
<dbReference type="PANTHER" id="PTHR16017">
    <property type="entry name" value="GASTRULATION DEFECTIVE PROTEIN 1-RELATED"/>
    <property type="match status" value="1"/>
</dbReference>
<protein>
    <submittedName>
        <fullName evidence="5">Uncharacterized protein</fullName>
    </submittedName>
</protein>
<dbReference type="GO" id="GO:0035861">
    <property type="term" value="C:site of double-strand break"/>
    <property type="evidence" value="ECO:0007669"/>
    <property type="project" value="TreeGrafter"/>
</dbReference>
<feature type="compositionally biased region" description="Basic and acidic residues" evidence="4">
    <location>
        <begin position="579"/>
        <end position="595"/>
    </location>
</feature>
<dbReference type="PROSITE" id="PS50082">
    <property type="entry name" value="WD_REPEATS_2"/>
    <property type="match status" value="4"/>
</dbReference>
<dbReference type="GO" id="GO:0005634">
    <property type="term" value="C:nucleus"/>
    <property type="evidence" value="ECO:0007669"/>
    <property type="project" value="TreeGrafter"/>
</dbReference>
<dbReference type="OrthoDB" id="10264376at2759"/>
<dbReference type="FunCoup" id="A8PWH8">
    <property type="interactions" value="722"/>
</dbReference>
<evidence type="ECO:0000313" key="6">
    <source>
        <dbReference type="Proteomes" id="UP000008837"/>
    </source>
</evidence>
<dbReference type="Gene3D" id="2.130.10.10">
    <property type="entry name" value="YVTN repeat-like/Quinoprotein amine dehydrogenase"/>
    <property type="match status" value="2"/>
</dbReference>
<keyword evidence="6" id="KW-1185">Reference proteome</keyword>
<dbReference type="InterPro" id="IPR015943">
    <property type="entry name" value="WD40/YVTN_repeat-like_dom_sf"/>
</dbReference>
<dbReference type="OMA" id="KGDQYIT"/>
<feature type="compositionally biased region" description="Polar residues" evidence="4">
    <location>
        <begin position="42"/>
        <end position="65"/>
    </location>
</feature>
<dbReference type="PANTHER" id="PTHR16017:SF0">
    <property type="entry name" value="WD REPEAT-CONTAINING PROTEIN 70"/>
    <property type="match status" value="1"/>
</dbReference>
<dbReference type="GeneID" id="5856142"/>
<dbReference type="PRINTS" id="PR00320">
    <property type="entry name" value="GPROTEINBRPT"/>
</dbReference>
<accession>A8PWH8</accession>
<feature type="compositionally biased region" description="Polar residues" evidence="4">
    <location>
        <begin position="563"/>
        <end position="572"/>
    </location>
</feature>
<gene>
    <name evidence="5" type="ORF">MGL_1105</name>
</gene>
<evidence type="ECO:0000313" key="5">
    <source>
        <dbReference type="EMBL" id="EDP44623.1"/>
    </source>
</evidence>
<feature type="region of interest" description="Disordered" evidence="4">
    <location>
        <begin position="556"/>
        <end position="595"/>
    </location>
</feature>
<reference evidence="5 6" key="1">
    <citation type="journal article" date="2007" name="Proc. Natl. Acad. Sci. U.S.A.">
        <title>Dandruff-associated Malassezia genomes reveal convergent and divergent virulence traits shared with plant and human fungal pathogens.</title>
        <authorList>
            <person name="Xu J."/>
            <person name="Saunders C.W."/>
            <person name="Hu P."/>
            <person name="Grant R.A."/>
            <person name="Boekhout T."/>
            <person name="Kuramae E.E."/>
            <person name="Kronstad J.W."/>
            <person name="Deangelis Y.M."/>
            <person name="Reeder N.L."/>
            <person name="Johnstone K.R."/>
            <person name="Leland M."/>
            <person name="Fieno A.M."/>
            <person name="Begley W.M."/>
            <person name="Sun Y."/>
            <person name="Lacey M.P."/>
            <person name="Chaudhary T."/>
            <person name="Keough T."/>
            <person name="Chu L."/>
            <person name="Sears R."/>
            <person name="Yuan B."/>
            <person name="Dawson T.L.Jr."/>
        </authorList>
    </citation>
    <scope>NUCLEOTIDE SEQUENCE [LARGE SCALE GENOMIC DNA]</scope>
    <source>
        <strain evidence="6">ATCC MYA-4612 / CBS 7966</strain>
    </source>
</reference>
<keyword evidence="2" id="KW-0677">Repeat</keyword>
<feature type="repeat" description="WD" evidence="3">
    <location>
        <begin position="256"/>
        <end position="288"/>
    </location>
</feature>
<feature type="region of interest" description="Disordered" evidence="4">
    <location>
        <begin position="492"/>
        <end position="522"/>
    </location>
</feature>
<dbReference type="InterPro" id="IPR001680">
    <property type="entry name" value="WD40_rpt"/>
</dbReference>
<dbReference type="VEuPathDB" id="FungiDB:MGL_1105"/>
<comment type="caution">
    <text evidence="5">The sequence shown here is derived from an EMBL/GenBank/DDBJ whole genome shotgun (WGS) entry which is preliminary data.</text>
</comment>
<dbReference type="RefSeq" id="XP_001731837.1">
    <property type="nucleotide sequence ID" value="XM_001731785.1"/>
</dbReference>
<proteinExistence type="predicted"/>
<evidence type="ECO:0000256" key="2">
    <source>
        <dbReference type="ARBA" id="ARBA00022737"/>
    </source>
</evidence>
<dbReference type="PROSITE" id="PS50294">
    <property type="entry name" value="WD_REPEATS_REGION"/>
    <property type="match status" value="3"/>
</dbReference>
<evidence type="ECO:0000256" key="3">
    <source>
        <dbReference type="PROSITE-ProRule" id="PRU00221"/>
    </source>
</evidence>
<dbReference type="InterPro" id="IPR051858">
    <property type="entry name" value="WD_repeat_GAD-1"/>
</dbReference>
<evidence type="ECO:0000256" key="1">
    <source>
        <dbReference type="ARBA" id="ARBA00022574"/>
    </source>
</evidence>
<feature type="repeat" description="WD" evidence="3">
    <location>
        <begin position="105"/>
        <end position="137"/>
    </location>
</feature>
<dbReference type="AlphaFoldDB" id="A8PWH8"/>
<dbReference type="STRING" id="425265.A8PWH8"/>
<name>A8PWH8_MALGO</name>
<keyword evidence="1 3" id="KW-0853">WD repeat</keyword>
<dbReference type="Pfam" id="PF00400">
    <property type="entry name" value="WD40"/>
    <property type="match status" value="3"/>
</dbReference>
<organism evidence="5 6">
    <name type="scientific">Malassezia globosa (strain ATCC MYA-4612 / CBS 7966)</name>
    <name type="common">Dandruff-associated fungus</name>
    <dbReference type="NCBI Taxonomy" id="425265"/>
    <lineage>
        <taxon>Eukaryota</taxon>
        <taxon>Fungi</taxon>
        <taxon>Dikarya</taxon>
        <taxon>Basidiomycota</taxon>
        <taxon>Ustilaginomycotina</taxon>
        <taxon>Malasseziomycetes</taxon>
        <taxon>Malasseziales</taxon>
        <taxon>Malasseziaceae</taxon>
        <taxon>Malassezia</taxon>
    </lineage>
</organism>
<dbReference type="InParanoid" id="A8PWH8"/>
<evidence type="ECO:0000256" key="4">
    <source>
        <dbReference type="SAM" id="MobiDB-lite"/>
    </source>
</evidence>
<dbReference type="InterPro" id="IPR036322">
    <property type="entry name" value="WD40_repeat_dom_sf"/>
</dbReference>
<dbReference type="EMBL" id="AAYY01000003">
    <property type="protein sequence ID" value="EDP44623.1"/>
    <property type="molecule type" value="Genomic_DNA"/>
</dbReference>
<sequence length="595" mass="65793">MDEEALRAMLPAGFGKPNSTRQGKEKGKKSAPNPTPVLDMPATQSQLEPPQEWPRTNDQRQTNEVQETHINRESNEHESGGSRMAHEFDVLKEFASLPLTRSIQLKGHTKSVSAVAIDRSGARVATGSTDYDVKMWDFGGMSSDLRPFKSFEPAENYPVIELAFAPRTKNLLCLNAATQPRVYDYDGHELAVYKKGDVFMRDMRHTTGHISDITCGAWHPIDDTQFMTGGTDSTVRLWDVNYKASQKTVIVVRSKDRGTKTKVSAATFTPDAQAIIAAAQDGALYMWSTKGQFSRPAAHVLGAHRHSEGATGLAISPDGSSLASRGADNTLKLWDLRMLRTPVAVQQDLPNGSECTDVLYSPDGSQVLTGVASVKGGSLHTSDVQSQWGQLAVFSSDKLESQLVYPVAQSSVVRVAWHPRLNQVFASTRDGDVHVYYDEQASHLGALLSVKKRARTRTNPYVADPSKSDPYADVPILVPEESERDDWLEPVYKKPQYPRNPKNARVPERPLQGRGKGGRIGRSAMQPLMMDLWEGDLRSEDPREALLKYADKAKNDPRWTSVYAKTQPTTIFAQDDDDTDHRGGNSHGASDHRQN</sequence>
<dbReference type="Proteomes" id="UP000008837">
    <property type="component" value="Unassembled WGS sequence"/>
</dbReference>
<dbReference type="SUPFAM" id="SSF50978">
    <property type="entry name" value="WD40 repeat-like"/>
    <property type="match status" value="1"/>
</dbReference>
<dbReference type="SMART" id="SM00320">
    <property type="entry name" value="WD40"/>
    <property type="match status" value="5"/>
</dbReference>
<dbReference type="KEGG" id="mgl:MGL_1105"/>
<feature type="repeat" description="WD" evidence="3">
    <location>
        <begin position="206"/>
        <end position="248"/>
    </location>
</feature>
<dbReference type="InterPro" id="IPR020472">
    <property type="entry name" value="WD40_PAC1"/>
</dbReference>